<dbReference type="InterPro" id="IPR050390">
    <property type="entry name" value="C5-Methyltransferase"/>
</dbReference>
<feature type="active site" evidence="5">
    <location>
        <position position="170"/>
    </location>
</feature>
<dbReference type="PROSITE" id="PS00094">
    <property type="entry name" value="C5_MTASE_1"/>
    <property type="match status" value="1"/>
</dbReference>
<evidence type="ECO:0000256" key="8">
    <source>
        <dbReference type="SAM" id="MobiDB-lite"/>
    </source>
</evidence>
<reference evidence="9 10" key="1">
    <citation type="submission" date="2020-08" db="EMBL/GenBank/DDBJ databases">
        <title>Genome Sequencing of Nocardia wallacei strain FMUON74 and assembly.</title>
        <authorList>
            <person name="Toyokawa M."/>
            <person name="Uesaka K."/>
        </authorList>
    </citation>
    <scope>NUCLEOTIDE SEQUENCE [LARGE SCALE GENOMIC DNA]</scope>
    <source>
        <strain evidence="9 10">FMUON74</strain>
    </source>
</reference>
<keyword evidence="2 5" id="KW-0808">Transferase</keyword>
<evidence type="ECO:0000256" key="5">
    <source>
        <dbReference type="PROSITE-ProRule" id="PRU01016"/>
    </source>
</evidence>
<dbReference type="EC" id="2.1.1.37" evidence="7"/>
<dbReference type="InterPro" id="IPR031303">
    <property type="entry name" value="C5_meth_CS"/>
</dbReference>
<dbReference type="InterPro" id="IPR001525">
    <property type="entry name" value="C5_MeTfrase"/>
</dbReference>
<evidence type="ECO:0000313" key="10">
    <source>
        <dbReference type="Proteomes" id="UP000516173"/>
    </source>
</evidence>
<name>A0A7G1KJA6_9NOCA</name>
<evidence type="ECO:0000256" key="1">
    <source>
        <dbReference type="ARBA" id="ARBA00022603"/>
    </source>
</evidence>
<feature type="region of interest" description="Disordered" evidence="8">
    <location>
        <begin position="15"/>
        <end position="72"/>
    </location>
</feature>
<dbReference type="Proteomes" id="UP000516173">
    <property type="component" value="Chromosome"/>
</dbReference>
<dbReference type="KEGG" id="nwl:NWFMUON74_20150"/>
<dbReference type="GO" id="GO:0044027">
    <property type="term" value="P:negative regulation of gene expression via chromosomal CpG island methylation"/>
    <property type="evidence" value="ECO:0007669"/>
    <property type="project" value="TreeGrafter"/>
</dbReference>
<keyword evidence="10" id="KW-1185">Reference proteome</keyword>
<organism evidence="9 10">
    <name type="scientific">Nocardia wallacei</name>
    <dbReference type="NCBI Taxonomy" id="480035"/>
    <lineage>
        <taxon>Bacteria</taxon>
        <taxon>Bacillati</taxon>
        <taxon>Actinomycetota</taxon>
        <taxon>Actinomycetes</taxon>
        <taxon>Mycobacteriales</taxon>
        <taxon>Nocardiaceae</taxon>
        <taxon>Nocardia</taxon>
    </lineage>
</organism>
<keyword evidence="1 5" id="KW-0489">Methyltransferase</keyword>
<dbReference type="GO" id="GO:0003886">
    <property type="term" value="F:DNA (cytosine-5-)-methyltransferase activity"/>
    <property type="evidence" value="ECO:0007669"/>
    <property type="project" value="UniProtKB-EC"/>
</dbReference>
<dbReference type="Gene3D" id="3.90.120.10">
    <property type="entry name" value="DNA Methylase, subunit A, domain 2"/>
    <property type="match status" value="1"/>
</dbReference>
<evidence type="ECO:0000256" key="7">
    <source>
        <dbReference type="RuleBase" id="RU000417"/>
    </source>
</evidence>
<dbReference type="PANTHER" id="PTHR10629">
    <property type="entry name" value="CYTOSINE-SPECIFIC METHYLTRANSFERASE"/>
    <property type="match status" value="1"/>
</dbReference>
<dbReference type="EMBL" id="AP023396">
    <property type="protein sequence ID" value="BCK54243.1"/>
    <property type="molecule type" value="Genomic_DNA"/>
</dbReference>
<feature type="region of interest" description="Disordered" evidence="8">
    <location>
        <begin position="340"/>
        <end position="367"/>
    </location>
</feature>
<dbReference type="PANTHER" id="PTHR10629:SF52">
    <property type="entry name" value="DNA (CYTOSINE-5)-METHYLTRANSFERASE 1"/>
    <property type="match status" value="1"/>
</dbReference>
<dbReference type="Pfam" id="PF00145">
    <property type="entry name" value="DNA_methylase"/>
    <property type="match status" value="1"/>
</dbReference>
<comment type="similarity">
    <text evidence="5 6">Belongs to the class I-like SAM-binding methyltransferase superfamily. C5-methyltransferase family.</text>
</comment>
<evidence type="ECO:0000256" key="6">
    <source>
        <dbReference type="RuleBase" id="RU000416"/>
    </source>
</evidence>
<dbReference type="PROSITE" id="PS51679">
    <property type="entry name" value="SAM_MT_C5"/>
    <property type="match status" value="1"/>
</dbReference>
<dbReference type="AlphaFoldDB" id="A0A7G1KJA6"/>
<proteinExistence type="inferred from homology"/>
<evidence type="ECO:0000313" key="9">
    <source>
        <dbReference type="EMBL" id="BCK54243.1"/>
    </source>
</evidence>
<gene>
    <name evidence="9" type="ORF">NWFMUON74_20150</name>
</gene>
<dbReference type="NCBIfam" id="TIGR00675">
    <property type="entry name" value="dcm"/>
    <property type="match status" value="1"/>
</dbReference>
<sequence>MTDLCFIDADTDGERVPATSIPAATEPLFEAVGHNARETLPQKKSRTQRRSTAPQRRTSRPRRPKQHDTTGMLPLEQGFTSIEICAGAGGQAVGLHQAGFRHLALIEIDEHAVETLKLNIEDHEVWAWEREHCDILSIDVKKFHPDDDLRKSADILSQHGLDLLAGGVPCPPFSHAGKQLGKHDERDLFPRMLELVDILKPRAVLIENVRGIMDPKFSGYRDWIQARLEGGTYIDDDDEKVKEPGLGYTIGKWGILEASDFGVPQLRPRAVLVAFRNDVIGKLAYKWPTQTHEDPVSVAESLDSSMRERYERYFDGIHAEKARRAYERWRKTARRRDAELKGKGGGIAPTLVGGSKKHGGADLGPSRAKASWKQLGVSGMGVANDIETCLEKRTEERDLFGPDGPMLTVRQAAIIQGFPDEWEFSGGKTAQYRQVGNAFPPPVAKAVGESILDVLQKAQKRDQAKR</sequence>
<dbReference type="SUPFAM" id="SSF53335">
    <property type="entry name" value="S-adenosyl-L-methionine-dependent methyltransferases"/>
    <property type="match status" value="1"/>
</dbReference>
<evidence type="ECO:0000256" key="3">
    <source>
        <dbReference type="ARBA" id="ARBA00022691"/>
    </source>
</evidence>
<dbReference type="InterPro" id="IPR018117">
    <property type="entry name" value="C5_DNA_meth_AS"/>
</dbReference>
<dbReference type="GO" id="GO:0032259">
    <property type="term" value="P:methylation"/>
    <property type="evidence" value="ECO:0007669"/>
    <property type="project" value="UniProtKB-KW"/>
</dbReference>
<dbReference type="GO" id="GO:0003677">
    <property type="term" value="F:DNA binding"/>
    <property type="evidence" value="ECO:0007669"/>
    <property type="project" value="TreeGrafter"/>
</dbReference>
<dbReference type="PRINTS" id="PR00105">
    <property type="entry name" value="C5METTRFRASE"/>
</dbReference>
<dbReference type="REBASE" id="441085">
    <property type="entry name" value="M.Nwa74ORF20150P"/>
</dbReference>
<comment type="catalytic activity">
    <reaction evidence="7">
        <text>a 2'-deoxycytidine in DNA + S-adenosyl-L-methionine = a 5-methyl-2'-deoxycytidine in DNA + S-adenosyl-L-homocysteine + H(+)</text>
        <dbReference type="Rhea" id="RHEA:13681"/>
        <dbReference type="Rhea" id="RHEA-COMP:11369"/>
        <dbReference type="Rhea" id="RHEA-COMP:11370"/>
        <dbReference type="ChEBI" id="CHEBI:15378"/>
        <dbReference type="ChEBI" id="CHEBI:57856"/>
        <dbReference type="ChEBI" id="CHEBI:59789"/>
        <dbReference type="ChEBI" id="CHEBI:85452"/>
        <dbReference type="ChEBI" id="CHEBI:85454"/>
        <dbReference type="EC" id="2.1.1.37"/>
    </reaction>
</comment>
<dbReference type="Gene3D" id="3.40.50.150">
    <property type="entry name" value="Vaccinia Virus protein VP39"/>
    <property type="match status" value="1"/>
</dbReference>
<protein>
    <recommendedName>
        <fullName evidence="7">Cytosine-specific methyltransferase</fullName>
        <ecNumber evidence="7">2.1.1.37</ecNumber>
    </recommendedName>
</protein>
<accession>A0A7G1KJA6</accession>
<keyword evidence="4" id="KW-0680">Restriction system</keyword>
<evidence type="ECO:0000256" key="2">
    <source>
        <dbReference type="ARBA" id="ARBA00022679"/>
    </source>
</evidence>
<dbReference type="GO" id="GO:0009307">
    <property type="term" value="P:DNA restriction-modification system"/>
    <property type="evidence" value="ECO:0007669"/>
    <property type="project" value="UniProtKB-KW"/>
</dbReference>
<dbReference type="PROSITE" id="PS00095">
    <property type="entry name" value="C5_MTASE_2"/>
    <property type="match status" value="1"/>
</dbReference>
<evidence type="ECO:0000256" key="4">
    <source>
        <dbReference type="ARBA" id="ARBA00022747"/>
    </source>
</evidence>
<keyword evidence="3 5" id="KW-0949">S-adenosyl-L-methionine</keyword>
<dbReference type="InterPro" id="IPR029063">
    <property type="entry name" value="SAM-dependent_MTases_sf"/>
</dbReference>